<dbReference type="AlphaFoldDB" id="A0A7D9J7H8"/>
<accession>A0A7D9J7H8</accession>
<gene>
    <name evidence="2" type="ORF">PACLA_8A024300</name>
</gene>
<sequence length="177" mass="20192">MNSKIKSVYSKYGSLLQFFILSFSQSLRVTERKHHRLIACARRPTLLMSIEDNLQQYGDYITPYTFKHIQDQAEFSDKKDLDRNKKALKAAKALASVASEGGMKTFDEHMMQMKALLESWQTGKPFHMVSASQHSIPRNVSEKIDELFTENDKALTDKESKTTSTSGKAKVAPRKKQ</sequence>
<dbReference type="Proteomes" id="UP001152795">
    <property type="component" value="Unassembled WGS sequence"/>
</dbReference>
<evidence type="ECO:0000256" key="1">
    <source>
        <dbReference type="SAM" id="MobiDB-lite"/>
    </source>
</evidence>
<organism evidence="2 3">
    <name type="scientific">Paramuricea clavata</name>
    <name type="common">Red gorgonian</name>
    <name type="synonym">Violescent sea-whip</name>
    <dbReference type="NCBI Taxonomy" id="317549"/>
    <lineage>
        <taxon>Eukaryota</taxon>
        <taxon>Metazoa</taxon>
        <taxon>Cnidaria</taxon>
        <taxon>Anthozoa</taxon>
        <taxon>Octocorallia</taxon>
        <taxon>Malacalcyonacea</taxon>
        <taxon>Plexauridae</taxon>
        <taxon>Paramuricea</taxon>
    </lineage>
</organism>
<keyword evidence="3" id="KW-1185">Reference proteome</keyword>
<evidence type="ECO:0000313" key="2">
    <source>
        <dbReference type="EMBL" id="CAB4023455.1"/>
    </source>
</evidence>
<name>A0A7D9J7H8_PARCT</name>
<reference evidence="2" key="1">
    <citation type="submission" date="2020-04" db="EMBL/GenBank/DDBJ databases">
        <authorList>
            <person name="Alioto T."/>
            <person name="Alioto T."/>
            <person name="Gomez Garrido J."/>
        </authorList>
    </citation>
    <scope>NUCLEOTIDE SEQUENCE</scope>
    <source>
        <strain evidence="2">A484AB</strain>
    </source>
</reference>
<comment type="caution">
    <text evidence="2">The sequence shown here is derived from an EMBL/GenBank/DDBJ whole genome shotgun (WGS) entry which is preliminary data.</text>
</comment>
<feature type="region of interest" description="Disordered" evidence="1">
    <location>
        <begin position="151"/>
        <end position="177"/>
    </location>
</feature>
<feature type="compositionally biased region" description="Basic and acidic residues" evidence="1">
    <location>
        <begin position="151"/>
        <end position="161"/>
    </location>
</feature>
<protein>
    <submittedName>
        <fullName evidence="2">Uncharacterized protein</fullName>
    </submittedName>
</protein>
<dbReference type="EMBL" id="CACRXK020012510">
    <property type="protein sequence ID" value="CAB4023455.1"/>
    <property type="molecule type" value="Genomic_DNA"/>
</dbReference>
<evidence type="ECO:0000313" key="3">
    <source>
        <dbReference type="Proteomes" id="UP001152795"/>
    </source>
</evidence>
<proteinExistence type="predicted"/>